<reference evidence="3" key="1">
    <citation type="submission" date="2016-10" db="EMBL/GenBank/DDBJ databases">
        <authorList>
            <person name="Varghese N."/>
            <person name="Submissions S."/>
        </authorList>
    </citation>
    <scope>NUCLEOTIDE SEQUENCE [LARGE SCALE GENOMIC DNA]</scope>
    <source>
        <strain evidence="3">CGMCC 1.11014</strain>
    </source>
</reference>
<keyword evidence="3" id="KW-1185">Reference proteome</keyword>
<dbReference type="EMBL" id="FPBO01000055">
    <property type="protein sequence ID" value="SFV16770.1"/>
    <property type="molecule type" value="Genomic_DNA"/>
</dbReference>
<name>A0A1I7M4Q1_9BURK</name>
<evidence type="ECO:0000313" key="3">
    <source>
        <dbReference type="Proteomes" id="UP000199391"/>
    </source>
</evidence>
<accession>A0A1I7M4Q1</accession>
<evidence type="ECO:0000256" key="1">
    <source>
        <dbReference type="SAM" id="SignalP"/>
    </source>
</evidence>
<dbReference type="Proteomes" id="UP000199391">
    <property type="component" value="Unassembled WGS sequence"/>
</dbReference>
<dbReference type="AlphaFoldDB" id="A0A1I7M4Q1"/>
<evidence type="ECO:0000313" key="2">
    <source>
        <dbReference type="EMBL" id="SFV16770.1"/>
    </source>
</evidence>
<proteinExistence type="predicted"/>
<gene>
    <name evidence="2" type="ORF">SAMN05216552_105521</name>
</gene>
<dbReference type="InterPro" id="IPR010927">
    <property type="entry name" value="T4SS_TraH"/>
</dbReference>
<sequence length="472" mass="51228">MRKLAKLVGAVCIAGVVCGGARAGDLNAAIETMFNDLGAIGNYTAPGAFKGQVFNTYSGGSLMLRSQNKTYQLMAMDFPAVKAGCGGIDIFGGSFSHISAAEFKNMLKNITAALPGVAFQLALESVSPLLGGVTKWTKNLESMLTQANISTCNTAKSLVSSAMEATGVSGDRLCEDLAVSLGLESDYAAAKQRCQSAKPSVLAAARGSSDPQVRNKAPFVGNLTWKALKLAGTNLSDQERELIMSLVGTVIFYEDGRDPDIYAPTITSINRLLYGSAATPGGKVLQEILRCDNFTECGAVTIQTNYAHTPFTIKVETLMRSIADKILTRTPIPNNSPEIGFVNQTTEPVYRMLSITTVVPTADISEQMIARFRDLIAADYAYVFLEKNLRRGIFALQKDYLLDLPQLERAKELRTRAQDLLTQLSQEKALIHQRVGSIHVIASSLEQMERQMRSALPQHILDMFGRRAAYMK</sequence>
<feature type="chain" id="PRO_5011448362" evidence="1">
    <location>
        <begin position="24"/>
        <end position="472"/>
    </location>
</feature>
<organism evidence="2 3">
    <name type="scientific">Pseudoduganella namucuonensis</name>
    <dbReference type="NCBI Taxonomy" id="1035707"/>
    <lineage>
        <taxon>Bacteria</taxon>
        <taxon>Pseudomonadati</taxon>
        <taxon>Pseudomonadota</taxon>
        <taxon>Betaproteobacteria</taxon>
        <taxon>Burkholderiales</taxon>
        <taxon>Oxalobacteraceae</taxon>
        <taxon>Telluria group</taxon>
        <taxon>Pseudoduganella</taxon>
    </lineage>
</organism>
<dbReference type="STRING" id="1035707.SAMN05216552_105521"/>
<protein>
    <submittedName>
        <fullName evidence="2">Conjugative transfer pilus assembly protein TraH</fullName>
    </submittedName>
</protein>
<feature type="signal peptide" evidence="1">
    <location>
        <begin position="1"/>
        <end position="23"/>
    </location>
</feature>
<dbReference type="Pfam" id="PF06122">
    <property type="entry name" value="TraH"/>
    <property type="match status" value="1"/>
</dbReference>
<dbReference type="RefSeq" id="WP_229490984.1">
    <property type="nucleotide sequence ID" value="NZ_FPBO01000055.1"/>
</dbReference>
<keyword evidence="1" id="KW-0732">Signal</keyword>